<keyword evidence="14" id="KW-0413">Isomerase</keyword>
<comment type="subunit">
    <text evidence="3 13">Monomer.</text>
</comment>
<dbReference type="NCBIfam" id="TIGR00113">
    <property type="entry name" value="queA"/>
    <property type="match status" value="1"/>
</dbReference>
<dbReference type="InterPro" id="IPR003699">
    <property type="entry name" value="QueA"/>
</dbReference>
<sequence>MLTLSDFDFPLPPDLIAQSALPDRSASRLLVVERTAPEDTADAVRLVDRAFSDILEYLSSNDLLVFNDTRVIKARFFGQKPSGGRIEVLVERVVDSHTVLAQVRASKTPAEGSPLHLADGAFTVTVGPRVDQFFTLRFPEPALDLIERYGRLPLPPYITHDPDAYDETRYQTVYARNPGAVAAPTAGLHFDDALFARLDATGIRRAFLTLHVGAGTFQPVRTEDLSDHKMHSEWYAVTPELADAVRDTRARGGRVIAVGTTSLRALESAADADGTLRAGTGDTDIFITPGYRFRAVDALITNFHLPKSTLLMLVSALAGVEAIRAAYRHAVAQRYRFFSYGDAMLLTRRD</sequence>
<proteinExistence type="inferred from homology"/>
<dbReference type="Gene3D" id="2.40.10.240">
    <property type="entry name" value="QueA-like"/>
    <property type="match status" value="1"/>
</dbReference>
<comment type="pathway">
    <text evidence="2 13">tRNA modification; tRNA-queuosine biosynthesis.</text>
</comment>
<dbReference type="AlphaFoldDB" id="A0A2N5CGM4"/>
<comment type="function">
    <text evidence="13">Transfers and isomerizes the ribose moiety from AdoMet to the 7-aminomethyl group of 7-deazaguanine (preQ1-tRNA) to give epoxyqueuosine (oQ-tRNA).</text>
</comment>
<dbReference type="PANTHER" id="PTHR30307">
    <property type="entry name" value="S-ADENOSYLMETHIONINE:TRNA RIBOSYLTRANSFERASE-ISOMERASE"/>
    <property type="match status" value="1"/>
</dbReference>
<keyword evidence="4 13" id="KW-0963">Cytoplasm</keyword>
<comment type="catalytic activity">
    <reaction evidence="8 13">
        <text>7-aminomethyl-7-carbaguanosine(34) in tRNA + S-adenosyl-L-methionine = epoxyqueuosine(34) in tRNA + adenine + L-methionine + 2 H(+)</text>
        <dbReference type="Rhea" id="RHEA:32155"/>
        <dbReference type="Rhea" id="RHEA-COMP:10342"/>
        <dbReference type="Rhea" id="RHEA-COMP:18582"/>
        <dbReference type="ChEBI" id="CHEBI:15378"/>
        <dbReference type="ChEBI" id="CHEBI:16708"/>
        <dbReference type="ChEBI" id="CHEBI:57844"/>
        <dbReference type="ChEBI" id="CHEBI:59789"/>
        <dbReference type="ChEBI" id="CHEBI:82833"/>
        <dbReference type="ChEBI" id="CHEBI:194443"/>
        <dbReference type="EC" id="2.4.99.17"/>
    </reaction>
</comment>
<protein>
    <recommendedName>
        <fullName evidence="11 13">S-adenosylmethionine:tRNA ribosyltransferase-isomerase</fullName>
        <ecNumber evidence="10 13">2.4.99.17</ecNumber>
    </recommendedName>
    <alternativeName>
        <fullName evidence="12 13">Queuosine biosynthesis protein QueA</fullName>
    </alternativeName>
</protein>
<evidence type="ECO:0000256" key="7">
    <source>
        <dbReference type="ARBA" id="ARBA00022785"/>
    </source>
</evidence>
<evidence type="ECO:0000313" key="14">
    <source>
        <dbReference type="EMBL" id="PLQ01368.1"/>
    </source>
</evidence>
<dbReference type="Gene3D" id="3.40.1780.10">
    <property type="entry name" value="QueA-like"/>
    <property type="match status" value="1"/>
</dbReference>
<organism evidence="14 15">
    <name type="scientific">Cupriavidus pauculus</name>
    <dbReference type="NCBI Taxonomy" id="82633"/>
    <lineage>
        <taxon>Bacteria</taxon>
        <taxon>Pseudomonadati</taxon>
        <taxon>Pseudomonadota</taxon>
        <taxon>Betaproteobacteria</taxon>
        <taxon>Burkholderiales</taxon>
        <taxon>Burkholderiaceae</taxon>
        <taxon>Cupriavidus</taxon>
    </lineage>
</organism>
<keyword evidence="6 13" id="KW-0949">S-adenosyl-L-methionine</keyword>
<dbReference type="OrthoDB" id="9805933at2"/>
<dbReference type="GO" id="GO:0005737">
    <property type="term" value="C:cytoplasm"/>
    <property type="evidence" value="ECO:0007669"/>
    <property type="project" value="UniProtKB-SubCell"/>
</dbReference>
<dbReference type="GO" id="GO:0008616">
    <property type="term" value="P:tRNA queuosine(34) biosynthetic process"/>
    <property type="evidence" value="ECO:0007669"/>
    <property type="project" value="UniProtKB-UniRule"/>
</dbReference>
<dbReference type="Proteomes" id="UP000234341">
    <property type="component" value="Unassembled WGS sequence"/>
</dbReference>
<evidence type="ECO:0000256" key="4">
    <source>
        <dbReference type="ARBA" id="ARBA00022490"/>
    </source>
</evidence>
<evidence type="ECO:0000313" key="15">
    <source>
        <dbReference type="Proteomes" id="UP000234341"/>
    </source>
</evidence>
<evidence type="ECO:0000256" key="1">
    <source>
        <dbReference type="ARBA" id="ARBA00004496"/>
    </source>
</evidence>
<accession>A0A2N5CGM4</accession>
<evidence type="ECO:0000256" key="11">
    <source>
        <dbReference type="ARBA" id="ARBA00069325"/>
    </source>
</evidence>
<dbReference type="GO" id="GO:0051075">
    <property type="term" value="F:S-adenosylmethionine:tRNA ribosyltransferase-isomerase activity"/>
    <property type="evidence" value="ECO:0007669"/>
    <property type="project" value="UniProtKB-EC"/>
</dbReference>
<keyword evidence="5 13" id="KW-0808">Transferase</keyword>
<dbReference type="InterPro" id="IPR042119">
    <property type="entry name" value="QueA_dom2"/>
</dbReference>
<dbReference type="STRING" id="82633.GCA_000974605_04759"/>
<evidence type="ECO:0000256" key="8">
    <source>
        <dbReference type="ARBA" id="ARBA00052751"/>
    </source>
</evidence>
<evidence type="ECO:0000256" key="3">
    <source>
        <dbReference type="ARBA" id="ARBA00011245"/>
    </source>
</evidence>
<dbReference type="EMBL" id="PJRP01000002">
    <property type="protein sequence ID" value="PLQ01368.1"/>
    <property type="molecule type" value="Genomic_DNA"/>
</dbReference>
<dbReference type="HAMAP" id="MF_00113">
    <property type="entry name" value="QueA"/>
    <property type="match status" value="1"/>
</dbReference>
<dbReference type="RefSeq" id="WP_101680727.1">
    <property type="nucleotide sequence ID" value="NZ_PJRP01000002.1"/>
</dbReference>
<dbReference type="UniPathway" id="UPA00392"/>
<gene>
    <name evidence="13" type="primary">queA</name>
    <name evidence="14" type="ORF">CYJ10_06705</name>
</gene>
<dbReference type="PANTHER" id="PTHR30307:SF0">
    <property type="entry name" value="S-ADENOSYLMETHIONINE:TRNA RIBOSYLTRANSFERASE-ISOMERASE"/>
    <property type="match status" value="1"/>
</dbReference>
<evidence type="ECO:0000256" key="13">
    <source>
        <dbReference type="HAMAP-Rule" id="MF_00113"/>
    </source>
</evidence>
<dbReference type="NCBIfam" id="NF001140">
    <property type="entry name" value="PRK00147.1"/>
    <property type="match status" value="1"/>
</dbReference>
<comment type="similarity">
    <text evidence="9 13">Belongs to the QueA family.</text>
</comment>
<evidence type="ECO:0000256" key="12">
    <source>
        <dbReference type="ARBA" id="ARBA00076160"/>
    </source>
</evidence>
<dbReference type="InterPro" id="IPR042118">
    <property type="entry name" value="QueA_dom1"/>
</dbReference>
<evidence type="ECO:0000256" key="10">
    <source>
        <dbReference type="ARBA" id="ARBA00066503"/>
    </source>
</evidence>
<evidence type="ECO:0000256" key="6">
    <source>
        <dbReference type="ARBA" id="ARBA00022691"/>
    </source>
</evidence>
<keyword evidence="7 13" id="KW-0671">Queuosine biosynthesis</keyword>
<evidence type="ECO:0000256" key="2">
    <source>
        <dbReference type="ARBA" id="ARBA00004691"/>
    </source>
</evidence>
<comment type="subcellular location">
    <subcellularLocation>
        <location evidence="1 13">Cytoplasm</location>
    </subcellularLocation>
</comment>
<name>A0A2N5CGM4_9BURK</name>
<dbReference type="EC" id="2.4.99.17" evidence="10 13"/>
<dbReference type="FunFam" id="3.40.1780.10:FF:000001">
    <property type="entry name" value="S-adenosylmethionine:tRNA ribosyltransferase-isomerase"/>
    <property type="match status" value="1"/>
</dbReference>
<dbReference type="SUPFAM" id="SSF111337">
    <property type="entry name" value="QueA-like"/>
    <property type="match status" value="1"/>
</dbReference>
<reference evidence="14 15" key="1">
    <citation type="submission" date="2017-12" db="EMBL/GenBank/DDBJ databases">
        <title>Genome sequence of the active heterotrophic nitrifier-denitrifier, Cupriavidus pauculus UM1.</title>
        <authorList>
            <person name="Putonti C."/>
            <person name="Castignetti D."/>
        </authorList>
    </citation>
    <scope>NUCLEOTIDE SEQUENCE [LARGE SCALE GENOMIC DNA]</scope>
    <source>
        <strain evidence="14 15">UM1</strain>
    </source>
</reference>
<dbReference type="InterPro" id="IPR036100">
    <property type="entry name" value="QueA_sf"/>
</dbReference>
<evidence type="ECO:0000256" key="5">
    <source>
        <dbReference type="ARBA" id="ARBA00022679"/>
    </source>
</evidence>
<comment type="caution">
    <text evidence="14">The sequence shown here is derived from an EMBL/GenBank/DDBJ whole genome shotgun (WGS) entry which is preliminary data.</text>
</comment>
<evidence type="ECO:0000256" key="9">
    <source>
        <dbReference type="ARBA" id="ARBA00061210"/>
    </source>
</evidence>
<dbReference type="Pfam" id="PF02547">
    <property type="entry name" value="Queuosine_synth"/>
    <property type="match status" value="1"/>
</dbReference>